<dbReference type="EMBL" id="JBDFQZ010000006">
    <property type="protein sequence ID" value="KAK9714934.1"/>
    <property type="molecule type" value="Genomic_DNA"/>
</dbReference>
<dbReference type="AlphaFoldDB" id="A0AAW1K9K3"/>
<keyword evidence="2" id="KW-0472">Membrane</keyword>
<organism evidence="3 4">
    <name type="scientific">Saponaria officinalis</name>
    <name type="common">Common soapwort</name>
    <name type="synonym">Lychnis saponaria</name>
    <dbReference type="NCBI Taxonomy" id="3572"/>
    <lineage>
        <taxon>Eukaryota</taxon>
        <taxon>Viridiplantae</taxon>
        <taxon>Streptophyta</taxon>
        <taxon>Embryophyta</taxon>
        <taxon>Tracheophyta</taxon>
        <taxon>Spermatophyta</taxon>
        <taxon>Magnoliopsida</taxon>
        <taxon>eudicotyledons</taxon>
        <taxon>Gunneridae</taxon>
        <taxon>Pentapetalae</taxon>
        <taxon>Caryophyllales</taxon>
        <taxon>Caryophyllaceae</taxon>
        <taxon>Caryophylleae</taxon>
        <taxon>Saponaria</taxon>
    </lineage>
</organism>
<evidence type="ECO:0000313" key="3">
    <source>
        <dbReference type="EMBL" id="KAK9714934.1"/>
    </source>
</evidence>
<gene>
    <name evidence="3" type="ORF">RND81_06G131900</name>
</gene>
<keyword evidence="1" id="KW-0175">Coiled coil</keyword>
<feature type="coiled-coil region" evidence="1">
    <location>
        <begin position="20"/>
        <end position="75"/>
    </location>
</feature>
<dbReference type="Proteomes" id="UP001443914">
    <property type="component" value="Unassembled WGS sequence"/>
</dbReference>
<sequence length="175" mass="19653">MEILEREVCSLASPSLSREKESLRKEFEKTRAKLKETESKLKNTMQEKTRLEGERVNAEREIKKLHGQKSLLERDISNHESLAGRRRESCVDFKKARGQENIMQQTLQARLNGLATFIGITGLSVVLVILVVPIARYFTGNTKEAIGMKQFKAGPTSASQAVDGVIKIVTVVVRQ</sequence>
<comment type="caution">
    <text evidence="3">The sequence shown here is derived from an EMBL/GenBank/DDBJ whole genome shotgun (WGS) entry which is preliminary data.</text>
</comment>
<accession>A0AAW1K9K3</accession>
<dbReference type="PANTHER" id="PTHR36362">
    <property type="entry name" value="DNA-DIRECTED RNA POLYMERASE SUBUNIT BETA"/>
    <property type="match status" value="1"/>
</dbReference>
<reference evidence="3" key="1">
    <citation type="submission" date="2024-03" db="EMBL/GenBank/DDBJ databases">
        <title>WGS assembly of Saponaria officinalis var. Norfolk2.</title>
        <authorList>
            <person name="Jenkins J."/>
            <person name="Shu S."/>
            <person name="Grimwood J."/>
            <person name="Barry K."/>
            <person name="Goodstein D."/>
            <person name="Schmutz J."/>
            <person name="Leebens-Mack J."/>
            <person name="Osbourn A."/>
        </authorList>
    </citation>
    <scope>NUCLEOTIDE SEQUENCE [LARGE SCALE GENOMIC DNA]</scope>
    <source>
        <strain evidence="3">JIC</strain>
    </source>
</reference>
<proteinExistence type="predicted"/>
<evidence type="ECO:0000256" key="1">
    <source>
        <dbReference type="SAM" id="Coils"/>
    </source>
</evidence>
<evidence type="ECO:0000313" key="4">
    <source>
        <dbReference type="Proteomes" id="UP001443914"/>
    </source>
</evidence>
<keyword evidence="2" id="KW-0812">Transmembrane</keyword>
<protein>
    <submittedName>
        <fullName evidence="3">Uncharacterized protein</fullName>
    </submittedName>
</protein>
<feature type="transmembrane region" description="Helical" evidence="2">
    <location>
        <begin position="114"/>
        <end position="139"/>
    </location>
</feature>
<dbReference type="PANTHER" id="PTHR36362:SF3">
    <property type="entry name" value="PROTEIN HOOK HOMOLOG 3-LIKE"/>
    <property type="match status" value="1"/>
</dbReference>
<name>A0AAW1K9K3_SAPOF</name>
<keyword evidence="2" id="KW-1133">Transmembrane helix</keyword>
<evidence type="ECO:0000256" key="2">
    <source>
        <dbReference type="SAM" id="Phobius"/>
    </source>
</evidence>
<dbReference type="GO" id="GO:0012505">
    <property type="term" value="C:endomembrane system"/>
    <property type="evidence" value="ECO:0007669"/>
    <property type="project" value="TreeGrafter"/>
</dbReference>
<keyword evidence="4" id="KW-1185">Reference proteome</keyword>